<dbReference type="RefSeq" id="WP_190290720.1">
    <property type="nucleotide sequence ID" value="NZ_JABFCZ010000007.1"/>
</dbReference>
<comment type="caution">
    <text evidence="2">The sequence shown here is derived from an EMBL/GenBank/DDBJ whole genome shotgun (WGS) entry which is preliminary data.</text>
</comment>
<evidence type="ECO:0000256" key="1">
    <source>
        <dbReference type="SAM" id="MobiDB-lite"/>
    </source>
</evidence>
<evidence type="ECO:0000313" key="2">
    <source>
        <dbReference type="EMBL" id="MBD1546042.1"/>
    </source>
</evidence>
<dbReference type="AlphaFoldDB" id="A0A926NRI7"/>
<feature type="region of interest" description="Disordered" evidence="1">
    <location>
        <begin position="1"/>
        <end position="47"/>
    </location>
</feature>
<gene>
    <name evidence="2" type="ORF">HK439_07205</name>
</gene>
<evidence type="ECO:0000313" key="3">
    <source>
        <dbReference type="Proteomes" id="UP000598467"/>
    </source>
</evidence>
<accession>A0A926NRI7</accession>
<protein>
    <submittedName>
        <fullName evidence="2">Uncharacterized protein</fullName>
    </submittedName>
</protein>
<dbReference type="EMBL" id="JABFCZ010000007">
    <property type="protein sequence ID" value="MBD1546042.1"/>
    <property type="molecule type" value="Genomic_DNA"/>
</dbReference>
<reference evidence="2" key="1">
    <citation type="submission" date="2020-05" db="EMBL/GenBank/DDBJ databases">
        <title>Identification of trans-AT polyketide cluster in two marine bacteria, producers of a novel glutaramide-containing polyketide sesbanimide D and analogs.</title>
        <authorList>
            <person name="Kacar D."/>
            <person name="Rodriguez P."/>
            <person name="Canedo L."/>
            <person name="Gonzalez E."/>
            <person name="Galan B."/>
            <person name="De La Calle F."/>
            <person name="Garcia J.L."/>
        </authorList>
    </citation>
    <scope>NUCLEOTIDE SEQUENCE</scope>
    <source>
        <strain evidence="2">PHM038</strain>
    </source>
</reference>
<proteinExistence type="predicted"/>
<feature type="compositionally biased region" description="Basic and acidic residues" evidence="1">
    <location>
        <begin position="35"/>
        <end position="47"/>
    </location>
</feature>
<organism evidence="2 3">
    <name type="scientific">Roseibium aggregatum</name>
    <dbReference type="NCBI Taxonomy" id="187304"/>
    <lineage>
        <taxon>Bacteria</taxon>
        <taxon>Pseudomonadati</taxon>
        <taxon>Pseudomonadota</taxon>
        <taxon>Alphaproteobacteria</taxon>
        <taxon>Hyphomicrobiales</taxon>
        <taxon>Stappiaceae</taxon>
        <taxon>Roseibium</taxon>
    </lineage>
</organism>
<sequence length="47" mass="5148">MAKGQLRSNREKRKPKQPKKVEAAPVAFGSQVEAIKNRDAAGRKGKS</sequence>
<dbReference type="Proteomes" id="UP000598467">
    <property type="component" value="Unassembled WGS sequence"/>
</dbReference>
<name>A0A926NRI7_9HYPH</name>